<dbReference type="STRING" id="6526.A0A2C9KNN1"/>
<organism evidence="2 3">
    <name type="scientific">Biomphalaria glabrata</name>
    <name type="common">Bloodfluke planorb</name>
    <name type="synonym">Freshwater snail</name>
    <dbReference type="NCBI Taxonomy" id="6526"/>
    <lineage>
        <taxon>Eukaryota</taxon>
        <taxon>Metazoa</taxon>
        <taxon>Spiralia</taxon>
        <taxon>Lophotrochozoa</taxon>
        <taxon>Mollusca</taxon>
        <taxon>Gastropoda</taxon>
        <taxon>Heterobranchia</taxon>
        <taxon>Euthyneura</taxon>
        <taxon>Panpulmonata</taxon>
        <taxon>Hygrophila</taxon>
        <taxon>Lymnaeoidea</taxon>
        <taxon>Planorbidae</taxon>
        <taxon>Biomphalaria</taxon>
    </lineage>
</organism>
<evidence type="ECO:0000256" key="1">
    <source>
        <dbReference type="SAM" id="Phobius"/>
    </source>
</evidence>
<dbReference type="InterPro" id="IPR039728">
    <property type="entry name" value="GLG1"/>
</dbReference>
<dbReference type="VEuPathDB" id="VectorBase:BGLB021799"/>
<evidence type="ECO:0000313" key="3">
    <source>
        <dbReference type="Proteomes" id="UP000076420"/>
    </source>
</evidence>
<dbReference type="PANTHER" id="PTHR11884:SF1">
    <property type="entry name" value="GOLGI APPARATUS PROTEIN 1"/>
    <property type="match status" value="1"/>
</dbReference>
<dbReference type="GO" id="GO:0000139">
    <property type="term" value="C:Golgi membrane"/>
    <property type="evidence" value="ECO:0007669"/>
    <property type="project" value="TreeGrafter"/>
</dbReference>
<feature type="transmembrane region" description="Helical" evidence="1">
    <location>
        <begin position="76"/>
        <end position="99"/>
    </location>
</feature>
<dbReference type="VEuPathDB" id="VectorBase:BGLAX_026821"/>
<dbReference type="KEGG" id="bgt:106074873"/>
<proteinExistence type="predicted"/>
<keyword evidence="1" id="KW-0812">Transmembrane</keyword>
<keyword evidence="1" id="KW-1133">Transmembrane helix</keyword>
<sequence length="109" mass="12504">MPEDLIHLCKTVAQGQGRQMSCLLAYLESEENLLSRNCREMLKRRKDLWEYAAKVAPAESFGELYEQISQSPSRNYFFAILFTVVGIIFIVGLSCGRVTKRVRAELKNK</sequence>
<reference evidence="2" key="1">
    <citation type="submission" date="2020-05" db="UniProtKB">
        <authorList>
            <consortium name="EnsemblMetazoa"/>
        </authorList>
    </citation>
    <scope>IDENTIFICATION</scope>
    <source>
        <strain evidence="2">BB02</strain>
    </source>
</reference>
<dbReference type="Proteomes" id="UP000076420">
    <property type="component" value="Unassembled WGS sequence"/>
</dbReference>
<gene>
    <name evidence="2" type="primary">106074873</name>
</gene>
<dbReference type="GO" id="GO:0017134">
    <property type="term" value="F:fibroblast growth factor binding"/>
    <property type="evidence" value="ECO:0007669"/>
    <property type="project" value="TreeGrafter"/>
</dbReference>
<name>A0A2C9KNN1_BIOGL</name>
<protein>
    <submittedName>
        <fullName evidence="2">Uncharacterized protein</fullName>
    </submittedName>
</protein>
<accession>A0A2C9KNN1</accession>
<evidence type="ECO:0000313" key="2">
    <source>
        <dbReference type="EnsemblMetazoa" id="BGLB021799-PA"/>
    </source>
</evidence>
<keyword evidence="1" id="KW-0472">Membrane</keyword>
<dbReference type="EnsemblMetazoa" id="BGLB021799-RA">
    <property type="protein sequence ID" value="BGLB021799-PA"/>
    <property type="gene ID" value="BGLB021799"/>
</dbReference>
<dbReference type="PANTHER" id="PTHR11884">
    <property type="entry name" value="SELECTIN LIGAND RELATED"/>
    <property type="match status" value="1"/>
</dbReference>
<dbReference type="AlphaFoldDB" id="A0A2C9KNN1"/>